<dbReference type="AlphaFoldDB" id="A0A9W6TSK5"/>
<dbReference type="EMBL" id="BSXT01000128">
    <property type="protein sequence ID" value="GMF18404.1"/>
    <property type="molecule type" value="Genomic_DNA"/>
</dbReference>
<accession>A0A9W6TSK5</accession>
<proteinExistence type="predicted"/>
<keyword evidence="3" id="KW-1185">Reference proteome</keyword>
<comment type="caution">
    <text evidence="2">The sequence shown here is derived from an EMBL/GenBank/DDBJ whole genome shotgun (WGS) entry which is preliminary data.</text>
</comment>
<reference evidence="2" key="1">
    <citation type="submission" date="2023-04" db="EMBL/GenBank/DDBJ databases">
        <title>Phytophthora fragariaefolia NBRC 109709.</title>
        <authorList>
            <person name="Ichikawa N."/>
            <person name="Sato H."/>
            <person name="Tonouchi N."/>
        </authorList>
    </citation>
    <scope>NUCLEOTIDE SEQUENCE</scope>
    <source>
        <strain evidence="2">NBRC 109709</strain>
    </source>
</reference>
<feature type="region of interest" description="Disordered" evidence="1">
    <location>
        <begin position="215"/>
        <end position="295"/>
    </location>
</feature>
<sequence length="295" mass="33553">MSSPRMTMVQRGNAVAAGSDIMAGPWVPEEPTKAPREVVVTGRGVLASVMSEVKVPRAATKVRIPKSLYRKRWLVSGGATRAAKRRQRRAEAELAIARKLLIVELHEQQTERANVLREEVRHVIAELRESQYLKQDRRRRREAQVAAEVVRREEQQRRERAAADTCSEEEPVDVATTAAVTAQPPARPIAAQTSTELLLLEQRYQQQLPDQLEKGSYAEMRAESRRGQKRPKKYRAARRRRRLQKRKELGARLEAVGMTTVRKQSRQVAGHKYQYEQQGCYGDTELRDNGGGKTL</sequence>
<feature type="compositionally biased region" description="Basic residues" evidence="1">
    <location>
        <begin position="227"/>
        <end position="245"/>
    </location>
</feature>
<evidence type="ECO:0000313" key="2">
    <source>
        <dbReference type="EMBL" id="GMF18404.1"/>
    </source>
</evidence>
<dbReference type="Proteomes" id="UP001165121">
    <property type="component" value="Unassembled WGS sequence"/>
</dbReference>
<gene>
    <name evidence="2" type="ORF">Pfra01_000160200</name>
</gene>
<evidence type="ECO:0000313" key="3">
    <source>
        <dbReference type="Proteomes" id="UP001165121"/>
    </source>
</evidence>
<evidence type="ECO:0000256" key="1">
    <source>
        <dbReference type="SAM" id="MobiDB-lite"/>
    </source>
</evidence>
<organism evidence="2 3">
    <name type="scientific">Phytophthora fragariaefolia</name>
    <dbReference type="NCBI Taxonomy" id="1490495"/>
    <lineage>
        <taxon>Eukaryota</taxon>
        <taxon>Sar</taxon>
        <taxon>Stramenopiles</taxon>
        <taxon>Oomycota</taxon>
        <taxon>Peronosporomycetes</taxon>
        <taxon>Peronosporales</taxon>
        <taxon>Peronosporaceae</taxon>
        <taxon>Phytophthora</taxon>
    </lineage>
</organism>
<name>A0A9W6TSK5_9STRA</name>
<feature type="compositionally biased region" description="Basic and acidic residues" evidence="1">
    <location>
        <begin position="284"/>
        <end position="295"/>
    </location>
</feature>
<protein>
    <submittedName>
        <fullName evidence="2">Unnamed protein product</fullName>
    </submittedName>
</protein>